<comment type="similarity">
    <text evidence="1">Belongs to the LysR transcriptional regulatory family.</text>
</comment>
<keyword evidence="2" id="KW-0805">Transcription regulation</keyword>
<dbReference type="Gene3D" id="3.40.190.290">
    <property type="match status" value="1"/>
</dbReference>
<reference evidence="6 7" key="1">
    <citation type="submission" date="2014-11" db="EMBL/GenBank/DDBJ databases">
        <title>Genome sequencing of Pantoea rodasii ND03.</title>
        <authorList>
            <person name="Muhamad Yunos N.Y."/>
            <person name="Chan K.-G."/>
        </authorList>
    </citation>
    <scope>NUCLEOTIDE SEQUENCE [LARGE SCALE GENOMIC DNA]</scope>
    <source>
        <strain evidence="6 7">ND03</strain>
    </source>
</reference>
<dbReference type="InterPro" id="IPR000847">
    <property type="entry name" value="LysR_HTH_N"/>
</dbReference>
<dbReference type="RefSeq" id="WP_039330582.1">
    <property type="nucleotide sequence ID" value="NZ_JTJJ01000033.1"/>
</dbReference>
<dbReference type="InterPro" id="IPR036390">
    <property type="entry name" value="WH_DNA-bd_sf"/>
</dbReference>
<dbReference type="PANTHER" id="PTHR30126">
    <property type="entry name" value="HTH-TYPE TRANSCRIPTIONAL REGULATOR"/>
    <property type="match status" value="1"/>
</dbReference>
<dbReference type="PROSITE" id="PS50931">
    <property type="entry name" value="HTH_LYSR"/>
    <property type="match status" value="1"/>
</dbReference>
<dbReference type="Gene3D" id="1.10.10.10">
    <property type="entry name" value="Winged helix-like DNA-binding domain superfamily/Winged helix DNA-binding domain"/>
    <property type="match status" value="1"/>
</dbReference>
<organism evidence="6 7">
    <name type="scientific">Pantoea rodasii</name>
    <dbReference type="NCBI Taxonomy" id="1076549"/>
    <lineage>
        <taxon>Bacteria</taxon>
        <taxon>Pseudomonadati</taxon>
        <taxon>Pseudomonadota</taxon>
        <taxon>Gammaproteobacteria</taxon>
        <taxon>Enterobacterales</taxon>
        <taxon>Erwiniaceae</taxon>
        <taxon>Pantoea</taxon>
    </lineage>
</organism>
<dbReference type="InterPro" id="IPR005119">
    <property type="entry name" value="LysR_subst-bd"/>
</dbReference>
<dbReference type="Pfam" id="PF00126">
    <property type="entry name" value="HTH_1"/>
    <property type="match status" value="1"/>
</dbReference>
<gene>
    <name evidence="6" type="ORF">QU24_10075</name>
</gene>
<dbReference type="SUPFAM" id="SSF46785">
    <property type="entry name" value="Winged helix' DNA-binding domain"/>
    <property type="match status" value="1"/>
</dbReference>
<evidence type="ECO:0000313" key="6">
    <source>
        <dbReference type="EMBL" id="KHJ68338.1"/>
    </source>
</evidence>
<evidence type="ECO:0000259" key="5">
    <source>
        <dbReference type="PROSITE" id="PS50931"/>
    </source>
</evidence>
<dbReference type="SUPFAM" id="SSF53850">
    <property type="entry name" value="Periplasmic binding protein-like II"/>
    <property type="match status" value="1"/>
</dbReference>
<evidence type="ECO:0000256" key="2">
    <source>
        <dbReference type="ARBA" id="ARBA00023015"/>
    </source>
</evidence>
<dbReference type="InterPro" id="IPR036388">
    <property type="entry name" value="WH-like_DNA-bd_sf"/>
</dbReference>
<proteinExistence type="inferred from homology"/>
<evidence type="ECO:0000256" key="3">
    <source>
        <dbReference type="ARBA" id="ARBA00023125"/>
    </source>
</evidence>
<protein>
    <submittedName>
        <fullName evidence="6">Transcriptional regulator</fullName>
    </submittedName>
</protein>
<dbReference type="Proteomes" id="UP000030853">
    <property type="component" value="Unassembled WGS sequence"/>
</dbReference>
<evidence type="ECO:0000256" key="1">
    <source>
        <dbReference type="ARBA" id="ARBA00009437"/>
    </source>
</evidence>
<dbReference type="CDD" id="cd05466">
    <property type="entry name" value="PBP2_LTTR_substrate"/>
    <property type="match status" value="1"/>
</dbReference>
<accession>A0A0B1R5M8</accession>
<dbReference type="EMBL" id="JTJJ01000033">
    <property type="protein sequence ID" value="KHJ68338.1"/>
    <property type="molecule type" value="Genomic_DNA"/>
</dbReference>
<dbReference type="GO" id="GO:0000976">
    <property type="term" value="F:transcription cis-regulatory region binding"/>
    <property type="evidence" value="ECO:0007669"/>
    <property type="project" value="TreeGrafter"/>
</dbReference>
<dbReference type="AlphaFoldDB" id="A0A0B1R5M8"/>
<feature type="domain" description="HTH lysR-type" evidence="5">
    <location>
        <begin position="1"/>
        <end position="60"/>
    </location>
</feature>
<dbReference type="GO" id="GO:0003700">
    <property type="term" value="F:DNA-binding transcription factor activity"/>
    <property type="evidence" value="ECO:0007669"/>
    <property type="project" value="InterPro"/>
</dbReference>
<name>A0A0B1R5M8_9GAMM</name>
<comment type="caution">
    <text evidence="6">The sequence shown here is derived from an EMBL/GenBank/DDBJ whole genome shotgun (WGS) entry which is preliminary data.</text>
</comment>
<dbReference type="PRINTS" id="PR00039">
    <property type="entry name" value="HTHLYSR"/>
</dbReference>
<keyword evidence="3" id="KW-0238">DNA-binding</keyword>
<dbReference type="FunFam" id="1.10.10.10:FF:000001">
    <property type="entry name" value="LysR family transcriptional regulator"/>
    <property type="match status" value="1"/>
</dbReference>
<dbReference type="PANTHER" id="PTHR30126:SF91">
    <property type="entry name" value="LYSR FAMILY TRANSCRIPTIONAL REGULATOR"/>
    <property type="match status" value="1"/>
</dbReference>
<evidence type="ECO:0000313" key="7">
    <source>
        <dbReference type="Proteomes" id="UP000030853"/>
    </source>
</evidence>
<keyword evidence="4" id="KW-0804">Transcription</keyword>
<dbReference type="Pfam" id="PF03466">
    <property type="entry name" value="LysR_substrate"/>
    <property type="match status" value="1"/>
</dbReference>
<sequence>MKYSPESLEAFVQTVASGSFSAAARALAKSQSTISSAVANLEDDLGFTLFDRSGRQPVLTEQGQRALAQVQQILAASQRLDELAARLSQGVEPRLSLAISDFWQADHHENLLNRFESRYPDIEFECMIAEDADAIDLLQAGRVHLGVVRAQPQLPPDLAVARLQVGAQMAIYLHQGHALSQLKQVSEAQLGELRHLRLNTWVQNREPLPAGRVWSAPSYLLLLEMAEQGFGWSVLPRWLVEQFGHQVLKELPIPGWPQRIAVDVIWSRRNPPGPAGRWMIDQLCAQQPS</sequence>
<evidence type="ECO:0000256" key="4">
    <source>
        <dbReference type="ARBA" id="ARBA00023163"/>
    </source>
</evidence>